<evidence type="ECO:0000313" key="3">
    <source>
        <dbReference type="Proteomes" id="UP000593568"/>
    </source>
</evidence>
<gene>
    <name evidence="2" type="ORF">Gotri_025192</name>
</gene>
<organism evidence="2 3">
    <name type="scientific">Gossypium trilobum</name>
    <dbReference type="NCBI Taxonomy" id="34281"/>
    <lineage>
        <taxon>Eukaryota</taxon>
        <taxon>Viridiplantae</taxon>
        <taxon>Streptophyta</taxon>
        <taxon>Embryophyta</taxon>
        <taxon>Tracheophyta</taxon>
        <taxon>Spermatophyta</taxon>
        <taxon>Magnoliopsida</taxon>
        <taxon>eudicotyledons</taxon>
        <taxon>Gunneridae</taxon>
        <taxon>Pentapetalae</taxon>
        <taxon>rosids</taxon>
        <taxon>malvids</taxon>
        <taxon>Malvales</taxon>
        <taxon>Malvaceae</taxon>
        <taxon>Malvoideae</taxon>
        <taxon>Gossypium</taxon>
    </lineage>
</organism>
<accession>A0A7J9FMP8</accession>
<keyword evidence="3" id="KW-1185">Reference proteome</keyword>
<evidence type="ECO:0000313" key="2">
    <source>
        <dbReference type="EMBL" id="MBA0786592.1"/>
    </source>
</evidence>
<name>A0A7J9FMP8_9ROSI</name>
<protein>
    <submittedName>
        <fullName evidence="2">Uncharacterized protein</fullName>
    </submittedName>
</protein>
<evidence type="ECO:0000256" key="1">
    <source>
        <dbReference type="SAM" id="Coils"/>
    </source>
</evidence>
<reference evidence="2 3" key="1">
    <citation type="journal article" date="2019" name="Genome Biol. Evol.">
        <title>Insights into the evolution of the New World diploid cottons (Gossypium, subgenus Houzingenia) based on genome sequencing.</title>
        <authorList>
            <person name="Grover C.E."/>
            <person name="Arick M.A. 2nd"/>
            <person name="Thrash A."/>
            <person name="Conover J.L."/>
            <person name="Sanders W.S."/>
            <person name="Peterson D.G."/>
            <person name="Frelichowski J.E."/>
            <person name="Scheffler J.A."/>
            <person name="Scheffler B.E."/>
            <person name="Wendel J.F."/>
        </authorList>
    </citation>
    <scope>NUCLEOTIDE SEQUENCE [LARGE SCALE GENOMIC DNA]</scope>
    <source>
        <strain evidence="2">8</strain>
        <tissue evidence="2">Leaf</tissue>
    </source>
</reference>
<feature type="coiled-coil region" evidence="1">
    <location>
        <begin position="155"/>
        <end position="182"/>
    </location>
</feature>
<comment type="caution">
    <text evidence="2">The sequence shown here is derived from an EMBL/GenBank/DDBJ whole genome shotgun (WGS) entry which is preliminary data.</text>
</comment>
<proteinExistence type="predicted"/>
<feature type="non-terminal residue" evidence="2">
    <location>
        <position position="1"/>
    </location>
</feature>
<dbReference type="Proteomes" id="UP000593568">
    <property type="component" value="Unassembled WGS sequence"/>
</dbReference>
<sequence length="290" mass="33205">MEGNGSAQRKCRRSSDYRERKNDCWDEVVKVLRMILGDDSISNTRRWDDKKVKIQEAFMQLEDMISKNALQESCWAEVVKLLRIILGDESISTTTSWELKVMKVVDAIEQLKDPQFGLEMLKEMMKESISQNTKVKEAFQLIESVLNQLKNSVPNQDYTNEINGLDQTVVFLTKELQSLKEDLAQAIPIASHICDQKVRSMKEAKTFGMVSGMLSTVSESCCAKMHEIVDPINSIQGHVVQIEDEQFTLHFNGSKKIDEEKQAKEVNFTLTYVGERLEKLTLGMQKSDRK</sequence>
<keyword evidence="1" id="KW-0175">Coiled coil</keyword>
<dbReference type="EMBL" id="JABEZW010223673">
    <property type="protein sequence ID" value="MBA0786592.1"/>
    <property type="molecule type" value="Genomic_DNA"/>
</dbReference>
<dbReference type="AlphaFoldDB" id="A0A7J9FMP8"/>